<keyword evidence="2" id="KW-1185">Reference proteome</keyword>
<dbReference type="EMBL" id="JAGFNK010000247">
    <property type="protein sequence ID" value="KAI9455655.1"/>
    <property type="molecule type" value="Genomic_DNA"/>
</dbReference>
<evidence type="ECO:0000313" key="2">
    <source>
        <dbReference type="Proteomes" id="UP001207468"/>
    </source>
</evidence>
<dbReference type="Proteomes" id="UP001207468">
    <property type="component" value="Unassembled WGS sequence"/>
</dbReference>
<accession>A0ACC0U114</accession>
<proteinExistence type="predicted"/>
<evidence type="ECO:0000313" key="1">
    <source>
        <dbReference type="EMBL" id="KAI9455655.1"/>
    </source>
</evidence>
<gene>
    <name evidence="1" type="ORF">F5148DRAFT_1151450</name>
</gene>
<sequence length="307" mass="33014">MGMTIRLGISARPVGSSVVATSKLQRSEVSPQTTNRHNRGDARPPINVRARPNTTHLPLSIRTGRVGRARADVTSGGAVRHARASVLLEERTALGFPRPGVARLDESEATTEHEDDPHPTRSTAKPETTTLGGSPRTIPCEPKYPARGRSRAGRARSGSRSAADDDDAELASERVIAPPKDGVWADHMGVCIAYAERAFFSFFFSKSWSTGVAPATRIGLFAVRAGPSLLGYRRKLLGGRVELAGYAQGAAGTAQRSLHGAIDSGFYQDLLQLRTLWPQRDPDCLALTTSSIHGDLYEITAWAYSSS</sequence>
<name>A0ACC0U114_9AGAM</name>
<reference evidence="1" key="1">
    <citation type="submission" date="2021-03" db="EMBL/GenBank/DDBJ databases">
        <title>Evolutionary priming and transition to the ectomycorrhizal habit in an iconic lineage of mushroom-forming fungi: is preadaptation a requirement?</title>
        <authorList>
            <consortium name="DOE Joint Genome Institute"/>
            <person name="Looney B.P."/>
            <person name="Miyauchi S."/>
            <person name="Morin E."/>
            <person name="Drula E."/>
            <person name="Courty P.E."/>
            <person name="Chicoki N."/>
            <person name="Fauchery L."/>
            <person name="Kohler A."/>
            <person name="Kuo A."/>
            <person name="LaButti K."/>
            <person name="Pangilinan J."/>
            <person name="Lipzen A."/>
            <person name="Riley R."/>
            <person name="Andreopoulos W."/>
            <person name="He G."/>
            <person name="Johnson J."/>
            <person name="Barry K.W."/>
            <person name="Grigoriev I.V."/>
            <person name="Nagy L."/>
            <person name="Hibbett D."/>
            <person name="Henrissat B."/>
            <person name="Matheny P.B."/>
            <person name="Labbe J."/>
            <person name="Martin A.F."/>
        </authorList>
    </citation>
    <scope>NUCLEOTIDE SEQUENCE</scope>
    <source>
        <strain evidence="1">BPL698</strain>
    </source>
</reference>
<protein>
    <submittedName>
        <fullName evidence="1">Uncharacterized protein</fullName>
    </submittedName>
</protein>
<organism evidence="1 2">
    <name type="scientific">Russula earlei</name>
    <dbReference type="NCBI Taxonomy" id="71964"/>
    <lineage>
        <taxon>Eukaryota</taxon>
        <taxon>Fungi</taxon>
        <taxon>Dikarya</taxon>
        <taxon>Basidiomycota</taxon>
        <taxon>Agaricomycotina</taxon>
        <taxon>Agaricomycetes</taxon>
        <taxon>Russulales</taxon>
        <taxon>Russulaceae</taxon>
        <taxon>Russula</taxon>
    </lineage>
</organism>
<comment type="caution">
    <text evidence="1">The sequence shown here is derived from an EMBL/GenBank/DDBJ whole genome shotgun (WGS) entry which is preliminary data.</text>
</comment>